<dbReference type="Proteomes" id="UP000046155">
    <property type="component" value="Unassembled WGS sequence"/>
</dbReference>
<evidence type="ECO:0000256" key="2">
    <source>
        <dbReference type="ARBA" id="ARBA00023125"/>
    </source>
</evidence>
<dbReference type="EMBL" id="CDRZ01000179">
    <property type="protein sequence ID" value="CEO88777.1"/>
    <property type="molecule type" value="Genomic_DNA"/>
</dbReference>
<evidence type="ECO:0000313" key="5">
    <source>
        <dbReference type="EMBL" id="CEO88777.1"/>
    </source>
</evidence>
<evidence type="ECO:0000313" key="6">
    <source>
        <dbReference type="Proteomes" id="UP000046155"/>
    </source>
</evidence>
<name>A0A0B7MM81_9FIRM</name>
<dbReference type="OrthoDB" id="9779969at2"/>
<reference evidence="6" key="1">
    <citation type="submission" date="2015-01" db="EMBL/GenBank/DDBJ databases">
        <authorList>
            <person name="Manzoor Shahid"/>
            <person name="Zubair Saima"/>
        </authorList>
    </citation>
    <scope>NUCLEOTIDE SEQUENCE [LARGE SCALE GENOMIC DNA]</scope>
    <source>
        <strain evidence="6">Sp3</strain>
    </source>
</reference>
<evidence type="ECO:0000256" key="1">
    <source>
        <dbReference type="ARBA" id="ARBA00023015"/>
    </source>
</evidence>
<dbReference type="RefSeq" id="WP_052835421.1">
    <property type="nucleotide sequence ID" value="NZ_CDRZ01000179.1"/>
</dbReference>
<feature type="domain" description="HTH araC/xylS-type" evidence="4">
    <location>
        <begin position="184"/>
        <end position="282"/>
    </location>
</feature>
<organism evidence="5 6">
    <name type="scientific">Syntrophaceticus schinkii</name>
    <dbReference type="NCBI Taxonomy" id="499207"/>
    <lineage>
        <taxon>Bacteria</taxon>
        <taxon>Bacillati</taxon>
        <taxon>Bacillota</taxon>
        <taxon>Clostridia</taxon>
        <taxon>Thermoanaerobacterales</taxon>
        <taxon>Thermoanaerobacterales Family III. Incertae Sedis</taxon>
        <taxon>Syntrophaceticus</taxon>
    </lineage>
</organism>
<dbReference type="GO" id="GO:0003700">
    <property type="term" value="F:DNA-binding transcription factor activity"/>
    <property type="evidence" value="ECO:0007669"/>
    <property type="project" value="InterPro"/>
</dbReference>
<gene>
    <name evidence="5" type="ORF">SSCH_260001</name>
</gene>
<evidence type="ECO:0000259" key="4">
    <source>
        <dbReference type="PROSITE" id="PS01124"/>
    </source>
</evidence>
<dbReference type="Pfam" id="PF12833">
    <property type="entry name" value="HTH_18"/>
    <property type="match status" value="1"/>
</dbReference>
<dbReference type="PANTHER" id="PTHR43280:SF2">
    <property type="entry name" value="HTH-TYPE TRANSCRIPTIONAL REGULATOR EXSA"/>
    <property type="match status" value="1"/>
</dbReference>
<dbReference type="PROSITE" id="PS01124">
    <property type="entry name" value="HTH_ARAC_FAMILY_2"/>
    <property type="match status" value="1"/>
</dbReference>
<dbReference type="InterPro" id="IPR020449">
    <property type="entry name" value="Tscrpt_reg_AraC-type_HTH"/>
</dbReference>
<keyword evidence="3" id="KW-0804">Transcription</keyword>
<dbReference type="PRINTS" id="PR00032">
    <property type="entry name" value="HTHARAC"/>
</dbReference>
<proteinExistence type="predicted"/>
<dbReference type="AlphaFoldDB" id="A0A0B7MM81"/>
<dbReference type="PANTHER" id="PTHR43280">
    <property type="entry name" value="ARAC-FAMILY TRANSCRIPTIONAL REGULATOR"/>
    <property type="match status" value="1"/>
</dbReference>
<accession>A0A0B7MM81</accession>
<keyword evidence="2 5" id="KW-0238">DNA-binding</keyword>
<keyword evidence="6" id="KW-1185">Reference proteome</keyword>
<dbReference type="SMART" id="SM00342">
    <property type="entry name" value="HTH_ARAC"/>
    <property type="match status" value="1"/>
</dbReference>
<dbReference type="Pfam" id="PF10114">
    <property type="entry name" value="PocR"/>
    <property type="match status" value="1"/>
</dbReference>
<dbReference type="GO" id="GO:0043565">
    <property type="term" value="F:sequence-specific DNA binding"/>
    <property type="evidence" value="ECO:0007669"/>
    <property type="project" value="InterPro"/>
</dbReference>
<dbReference type="SUPFAM" id="SSF46689">
    <property type="entry name" value="Homeodomain-like"/>
    <property type="match status" value="2"/>
</dbReference>
<dbReference type="InterPro" id="IPR018060">
    <property type="entry name" value="HTH_AraC"/>
</dbReference>
<evidence type="ECO:0000256" key="3">
    <source>
        <dbReference type="ARBA" id="ARBA00023163"/>
    </source>
</evidence>
<sequence length="288" mass="32231">MVIGNTFLPGVFDAIQPALESLSWLHRIWVKFVDCSGTYICTPVKKQQSRFCGLVRSHPLGYRRCRETAVRCAHLDKGTYHLFPCHAGLFVLAVPLQGDAGSFGALATGEVITPSCSTTQVLEKLQDLGLNQELLRQFYQEIPVKSHEEIRMLGEALYALGNIGFRHFKPSTGDGLKDARQLARDAVEYIATNYHQPLTLEGVAQMVHISPSYFSHIFKEEQKQTFTSYLTEARINKAKDLLKGSDLSISVIAGTVGYEDANYFSRVFKKNVGMSPLAFKKRFNKSKC</sequence>
<protein>
    <submittedName>
        <fullName evidence="5">Response regulator containing CheY-like receiver domain and AraC-type DNA-binding domain</fullName>
    </submittedName>
</protein>
<dbReference type="Gene3D" id="1.10.10.60">
    <property type="entry name" value="Homeodomain-like"/>
    <property type="match status" value="2"/>
</dbReference>
<dbReference type="InterPro" id="IPR018771">
    <property type="entry name" value="PocR_dom"/>
</dbReference>
<dbReference type="InterPro" id="IPR009057">
    <property type="entry name" value="Homeodomain-like_sf"/>
</dbReference>
<keyword evidence="1" id="KW-0805">Transcription regulation</keyword>